<feature type="region of interest" description="Disordered" evidence="3">
    <location>
        <begin position="231"/>
        <end position="281"/>
    </location>
</feature>
<dbReference type="Pfam" id="PF01522">
    <property type="entry name" value="Polysacc_deac_1"/>
    <property type="match status" value="1"/>
</dbReference>
<dbReference type="CDD" id="cd10953">
    <property type="entry name" value="CE4_SlAXE_like"/>
    <property type="match status" value="1"/>
</dbReference>
<keyword evidence="8" id="KW-1185">Reference proteome</keyword>
<dbReference type="Gene3D" id="3.20.20.370">
    <property type="entry name" value="Glycoside hydrolase/deacetylase"/>
    <property type="match status" value="1"/>
</dbReference>
<reference evidence="8" key="1">
    <citation type="journal article" date="2019" name="Int. J. Syst. Evol. Microbiol.">
        <title>The Global Catalogue of Microorganisms (GCM) 10K type strain sequencing project: providing services to taxonomists for standard genome sequencing and annotation.</title>
        <authorList>
            <consortium name="The Broad Institute Genomics Platform"/>
            <consortium name="The Broad Institute Genome Sequencing Center for Infectious Disease"/>
            <person name="Wu L."/>
            <person name="Ma J."/>
        </authorList>
    </citation>
    <scope>NUCLEOTIDE SEQUENCE [LARGE SCALE GENOMIC DNA]</scope>
    <source>
        <strain evidence="8">2902at01</strain>
    </source>
</reference>
<dbReference type="InterPro" id="IPR001919">
    <property type="entry name" value="CBD2"/>
</dbReference>
<accession>A0ABV8KJU7</accession>
<evidence type="ECO:0000259" key="6">
    <source>
        <dbReference type="PROSITE" id="PS51677"/>
    </source>
</evidence>
<dbReference type="InterPro" id="IPR008965">
    <property type="entry name" value="CBM2/CBM3_carb-bd_dom_sf"/>
</dbReference>
<dbReference type="Pfam" id="PF00553">
    <property type="entry name" value="CBM_2"/>
    <property type="match status" value="1"/>
</dbReference>
<feature type="domain" description="NodB homology" evidence="6">
    <location>
        <begin position="51"/>
        <end position="227"/>
    </location>
</feature>
<dbReference type="InterPro" id="IPR011330">
    <property type="entry name" value="Glyco_hydro/deAcase_b/a-brl"/>
</dbReference>
<gene>
    <name evidence="7" type="ORF">ACFOX0_10005</name>
</gene>
<protein>
    <submittedName>
        <fullName evidence="7">Polysaccharide deacetylase family protein</fullName>
    </submittedName>
</protein>
<dbReference type="EMBL" id="JBHSBN010000005">
    <property type="protein sequence ID" value="MFC4106267.1"/>
    <property type="molecule type" value="Genomic_DNA"/>
</dbReference>
<feature type="chain" id="PRO_5045966657" evidence="4">
    <location>
        <begin position="40"/>
        <end position="371"/>
    </location>
</feature>
<keyword evidence="1" id="KW-0479">Metal-binding</keyword>
<comment type="caution">
    <text evidence="7">The sequence shown here is derived from an EMBL/GenBank/DDBJ whole genome shotgun (WGS) entry which is preliminary data.</text>
</comment>
<evidence type="ECO:0000256" key="4">
    <source>
        <dbReference type="SAM" id="SignalP"/>
    </source>
</evidence>
<evidence type="ECO:0000313" key="8">
    <source>
        <dbReference type="Proteomes" id="UP001595868"/>
    </source>
</evidence>
<evidence type="ECO:0000259" key="5">
    <source>
        <dbReference type="PROSITE" id="PS51173"/>
    </source>
</evidence>
<feature type="signal peptide" evidence="4">
    <location>
        <begin position="1"/>
        <end position="39"/>
    </location>
</feature>
<evidence type="ECO:0000256" key="2">
    <source>
        <dbReference type="ARBA" id="ARBA00022801"/>
    </source>
</evidence>
<keyword evidence="2" id="KW-0378">Hydrolase</keyword>
<dbReference type="RefSeq" id="WP_377543900.1">
    <property type="nucleotide sequence ID" value="NZ_JBHSBN010000005.1"/>
</dbReference>
<organism evidence="7 8">
    <name type="scientific">Micromonospora zhanjiangensis</name>
    <dbReference type="NCBI Taxonomy" id="1522057"/>
    <lineage>
        <taxon>Bacteria</taxon>
        <taxon>Bacillati</taxon>
        <taxon>Actinomycetota</taxon>
        <taxon>Actinomycetes</taxon>
        <taxon>Micromonosporales</taxon>
        <taxon>Micromonosporaceae</taxon>
        <taxon>Micromonospora</taxon>
    </lineage>
</organism>
<keyword evidence="4" id="KW-0732">Signal</keyword>
<dbReference type="Gene3D" id="2.60.40.290">
    <property type="match status" value="1"/>
</dbReference>
<dbReference type="PANTHER" id="PTHR10587">
    <property type="entry name" value="GLYCOSYL TRANSFERASE-RELATED"/>
    <property type="match status" value="1"/>
</dbReference>
<sequence length="371" mass="37508">MFSRSAPGAPPRRPSRLRLALTAGAATVLTAGVALTALAAPSAAAADCSGGYVGLTYDDGPIAGNTTNLLNALRSANARATFFNIGQRAQQNAALVRAERDAGMWIGNHSWTHPHLTQLSASQINSELSQTQQAIQQAVGTAPRLFRPPYGETNATVKSVEQQLGLTEIIWDVDSQDWNGASTAQIVAAANNLRSGGVILMHDGYQTTVNAVPQIVANLAARNLCPGMISPSTGRAVAPDGGNPPPTTAPPTTAPPPTTPPPTTAPPTTPPPGGGTGCSASVSVNQWTGGFTASIRVTAGSASIGGWTVTVTLPSGAGVANAWNANASGNSGTVRFTNVNYNGSLGAGQSTEFGFQGTGTAGTLNPTCTAS</sequence>
<evidence type="ECO:0000256" key="3">
    <source>
        <dbReference type="SAM" id="MobiDB-lite"/>
    </source>
</evidence>
<evidence type="ECO:0000256" key="1">
    <source>
        <dbReference type="ARBA" id="ARBA00022723"/>
    </source>
</evidence>
<dbReference type="SUPFAM" id="SSF88713">
    <property type="entry name" value="Glycoside hydrolase/deacetylase"/>
    <property type="match status" value="1"/>
</dbReference>
<dbReference type="PROSITE" id="PS51173">
    <property type="entry name" value="CBM2"/>
    <property type="match status" value="1"/>
</dbReference>
<dbReference type="InterPro" id="IPR050248">
    <property type="entry name" value="Polysacc_deacetylase_ArnD"/>
</dbReference>
<evidence type="ECO:0000313" key="7">
    <source>
        <dbReference type="EMBL" id="MFC4106267.1"/>
    </source>
</evidence>
<proteinExistence type="predicted"/>
<name>A0ABV8KJU7_9ACTN</name>
<dbReference type="InterPro" id="IPR002509">
    <property type="entry name" value="NODB_dom"/>
</dbReference>
<feature type="compositionally biased region" description="Pro residues" evidence="3">
    <location>
        <begin position="242"/>
        <end position="273"/>
    </location>
</feature>
<dbReference type="Proteomes" id="UP001595868">
    <property type="component" value="Unassembled WGS sequence"/>
</dbReference>
<feature type="domain" description="CBM2" evidence="5">
    <location>
        <begin position="271"/>
        <end position="371"/>
    </location>
</feature>
<dbReference type="PROSITE" id="PS51677">
    <property type="entry name" value="NODB"/>
    <property type="match status" value="1"/>
</dbReference>
<dbReference type="SMART" id="SM00637">
    <property type="entry name" value="CBD_II"/>
    <property type="match status" value="1"/>
</dbReference>
<dbReference type="PANTHER" id="PTHR10587:SF133">
    <property type="entry name" value="CHITIN DEACETYLASE 1-RELATED"/>
    <property type="match status" value="1"/>
</dbReference>
<dbReference type="SUPFAM" id="SSF49384">
    <property type="entry name" value="Carbohydrate-binding domain"/>
    <property type="match status" value="1"/>
</dbReference>
<dbReference type="InterPro" id="IPR012291">
    <property type="entry name" value="CBM2_carb-bd_dom_sf"/>
</dbReference>